<feature type="domain" description="Rv2525c-like glycoside hydrolase-like" evidence="2">
    <location>
        <begin position="306"/>
        <end position="491"/>
    </location>
</feature>
<accession>A0AB39RI02</accession>
<dbReference type="CDD" id="cd06418">
    <property type="entry name" value="GH25_BacA-like"/>
    <property type="match status" value="1"/>
</dbReference>
<reference evidence="3" key="1">
    <citation type="submission" date="2024-07" db="EMBL/GenBank/DDBJ databases">
        <authorList>
            <person name="Yu S.T."/>
        </authorList>
    </citation>
    <scope>NUCLEOTIDE SEQUENCE</scope>
    <source>
        <strain evidence="3">R41</strain>
    </source>
</reference>
<dbReference type="Pfam" id="PF01471">
    <property type="entry name" value="PG_binding_1"/>
    <property type="match status" value="1"/>
</dbReference>
<proteinExistence type="predicted"/>
<evidence type="ECO:0000259" key="2">
    <source>
        <dbReference type="Pfam" id="PF08924"/>
    </source>
</evidence>
<dbReference type="EMBL" id="CP163443">
    <property type="protein sequence ID" value="XDQ54834.1"/>
    <property type="molecule type" value="Genomic_DNA"/>
</dbReference>
<dbReference type="InterPro" id="IPR002477">
    <property type="entry name" value="Peptidoglycan-bd-like"/>
</dbReference>
<dbReference type="InterPro" id="IPR015020">
    <property type="entry name" value="Rv2525c-like_Glyco_Hydro-like"/>
</dbReference>
<evidence type="ECO:0000259" key="1">
    <source>
        <dbReference type="Pfam" id="PF01471"/>
    </source>
</evidence>
<dbReference type="SUPFAM" id="SSF51445">
    <property type="entry name" value="(Trans)glycosidases"/>
    <property type="match status" value="1"/>
</dbReference>
<dbReference type="InterPro" id="IPR036365">
    <property type="entry name" value="PGBD-like_sf"/>
</dbReference>
<organism evidence="3">
    <name type="scientific">Streptomyces sp. R41</name>
    <dbReference type="NCBI Taxonomy" id="3238632"/>
    <lineage>
        <taxon>Bacteria</taxon>
        <taxon>Bacillati</taxon>
        <taxon>Actinomycetota</taxon>
        <taxon>Actinomycetes</taxon>
        <taxon>Kitasatosporales</taxon>
        <taxon>Streptomycetaceae</taxon>
        <taxon>Streptomyces</taxon>
    </lineage>
</organism>
<dbReference type="GO" id="GO:0016787">
    <property type="term" value="F:hydrolase activity"/>
    <property type="evidence" value="ECO:0007669"/>
    <property type="project" value="UniProtKB-KW"/>
</dbReference>
<dbReference type="AlphaFoldDB" id="A0AB39RI02"/>
<gene>
    <name evidence="3" type="ORF">AB5J53_25820</name>
</gene>
<dbReference type="SUPFAM" id="SSF47090">
    <property type="entry name" value="PGBD-like"/>
    <property type="match status" value="1"/>
</dbReference>
<dbReference type="Gene3D" id="3.20.20.80">
    <property type="entry name" value="Glycosidases"/>
    <property type="match status" value="1"/>
</dbReference>
<sequence>MADEMVRKAQQFINGAYEGKLGIDRIPETGVTGWTTMFGLTRALQYELGITTLSDTFGPTTLSTLTSKYPTLNSATVPSANFARIIQSGLYCKGYDGGDIDGTYNSRVQSSIAKLKQDMGVDFTYPGTSLVPKVFKGLLNMDAYVTVNSGSDSIRAVQRWLNGQYVGRRDFFIIPADGHHSRDVAKSMLFAVQYELGMADGTANGVFGPGTQSGLKSHTVATGDSGPWVQLFSAGMVLNQRPVSFVSTFNSGLASAVSDFQSFVNLPVTGKGDFSTWASLLVSYGDQARKGEACDGVTRITPARAAALKAEGIKYIGRYLTNPTGGKPYEKAIQAGELQTIADAGLRCYPIYQTYGRDASDFNYIAGRTAGQAAVNAALDHGFKSGSRIFFAVDFDALDQDVTDNVLPHFKGIEDAIADDGNRYAIGVYGPRNVCTRVSEAGHAGASFVSDMSSGFSGNFGYPLPENWAYDQVVTRSVGSGDGAIEIDNNIASGRDTGQGSFNAPRAVLADTRLDDSVLTAMQTDVGKYMESLGYPLDGGTRSYQHWKCFQSTVVDHDELITNLSNKYNLRKALIQTSAYWEMRHIEPLDEAAWEATILAYNTTGQFIKDSSTGIAKQRALTLIGAWNHCLSKGYVTGRPILDASKDDDKYSIWKKAHDDEEFALTSVFMIDMWDIDGKPGGDDNSAALRSPTIEYNDTEIYEVLRRYQGPGEPAFTEAKKRMGLYYVMEKYNSISRNLHL</sequence>
<dbReference type="RefSeq" id="WP_369248033.1">
    <property type="nucleotide sequence ID" value="NZ_CP163443.1"/>
</dbReference>
<dbReference type="Pfam" id="PF08924">
    <property type="entry name" value="Rv2525c_GlyHyd-like"/>
    <property type="match status" value="1"/>
</dbReference>
<protein>
    <submittedName>
        <fullName evidence="3">Glycoside hydrolase domain-containing protein</fullName>
    </submittedName>
</protein>
<keyword evidence="3" id="KW-0378">Hydrolase</keyword>
<dbReference type="InterPro" id="IPR017853">
    <property type="entry name" value="GH"/>
</dbReference>
<evidence type="ECO:0000313" key="3">
    <source>
        <dbReference type="EMBL" id="XDQ54834.1"/>
    </source>
</evidence>
<feature type="domain" description="Peptidoglycan binding-like" evidence="1">
    <location>
        <begin position="247"/>
        <end position="280"/>
    </location>
</feature>
<name>A0AB39RI02_9ACTN</name>